<keyword evidence="1" id="KW-0711">Selenium</keyword>
<dbReference type="InterPro" id="IPR036873">
    <property type="entry name" value="Rhodanese-like_dom_sf"/>
</dbReference>
<comment type="caution">
    <text evidence="3">The sequence shown here is derived from an EMBL/GenBank/DDBJ whole genome shotgun (WGS) entry which is preliminary data.</text>
</comment>
<dbReference type="SUPFAM" id="SSF52540">
    <property type="entry name" value="P-loop containing nucleoside triphosphate hydrolases"/>
    <property type="match status" value="1"/>
</dbReference>
<dbReference type="STRING" id="926561.GCA_000379025_01669"/>
<dbReference type="PANTHER" id="PTHR30401:SF0">
    <property type="entry name" value="TRNA 2-SELENOURIDINE SYNTHASE"/>
    <property type="match status" value="1"/>
</dbReference>
<feature type="domain" description="Rhodanese" evidence="2">
    <location>
        <begin position="11"/>
        <end position="133"/>
    </location>
</feature>
<dbReference type="PROSITE" id="PS50206">
    <property type="entry name" value="RHODANESE_3"/>
    <property type="match status" value="1"/>
</dbReference>
<evidence type="ECO:0000256" key="1">
    <source>
        <dbReference type="ARBA" id="ARBA00023266"/>
    </source>
</evidence>
<sequence>MKTITYEECLDKDSIAYIDVRTPKEFAESTIPDAINIPIFTNQEHSKIGTIYTQKSPAEARLLAVDLVSPKIPSFIRKIKNLTKEYEDVVIFCARGGMRSESIAVFCKLAGLKVYKLTGGYKSYRHFILDELENYKLQSRLVVLHGFTGVGKTELLYRLEAAGIPIIDLEGLANHRGSAFGSMGLGQPTNPKMFDSLLWEKLQELEGKSIIAIEAESKRVGISVVPEFLLEAIANGVHILIQRSLSSRVKLIIDEYKGSYEEDYQSLIDQAVESISAIQKHIIKKTGKKNYERLINLCQDGELEKVVSFILKNYYDPLYQYSQDKYDNFALEIQEDNLAKINQRIIEFINESLD</sequence>
<dbReference type="Proteomes" id="UP000295832">
    <property type="component" value="Unassembled WGS sequence"/>
</dbReference>
<dbReference type="GO" id="GO:0002098">
    <property type="term" value="P:tRNA wobble uridine modification"/>
    <property type="evidence" value="ECO:0007669"/>
    <property type="project" value="InterPro"/>
</dbReference>
<dbReference type="InterPro" id="IPR058840">
    <property type="entry name" value="AAA_SelU"/>
</dbReference>
<name>A0A4R8H0S9_9FIRM</name>
<dbReference type="InterPro" id="IPR027417">
    <property type="entry name" value="P-loop_NTPase"/>
</dbReference>
<accession>A0A4R8H0S9</accession>
<gene>
    <name evidence="3" type="ORF">C7959_1034</name>
</gene>
<dbReference type="Pfam" id="PF00581">
    <property type="entry name" value="Rhodanese"/>
    <property type="match status" value="1"/>
</dbReference>
<organism evidence="3 4">
    <name type="scientific">Orenia marismortui</name>
    <dbReference type="NCBI Taxonomy" id="46469"/>
    <lineage>
        <taxon>Bacteria</taxon>
        <taxon>Bacillati</taxon>
        <taxon>Bacillota</taxon>
        <taxon>Clostridia</taxon>
        <taxon>Halanaerobiales</taxon>
        <taxon>Halobacteroidaceae</taxon>
        <taxon>Orenia</taxon>
    </lineage>
</organism>
<dbReference type="Gene3D" id="3.40.250.10">
    <property type="entry name" value="Rhodanese-like domain"/>
    <property type="match status" value="1"/>
</dbReference>
<dbReference type="NCBIfam" id="TIGR03167">
    <property type="entry name" value="tRNA_sel_U_synt"/>
    <property type="match status" value="1"/>
</dbReference>
<dbReference type="SUPFAM" id="SSF52821">
    <property type="entry name" value="Rhodanese/Cell cycle control phosphatase"/>
    <property type="match status" value="1"/>
</dbReference>
<dbReference type="EMBL" id="SOEG01000003">
    <property type="protein sequence ID" value="TDX53152.1"/>
    <property type="molecule type" value="Genomic_DNA"/>
</dbReference>
<evidence type="ECO:0000313" key="4">
    <source>
        <dbReference type="Proteomes" id="UP000295832"/>
    </source>
</evidence>
<reference evidence="3 4" key="1">
    <citation type="submission" date="2019-03" db="EMBL/GenBank/DDBJ databases">
        <title>Subsurface microbial communities from deep shales in Ohio and West Virginia, USA.</title>
        <authorList>
            <person name="Wrighton K."/>
        </authorList>
    </citation>
    <scope>NUCLEOTIDE SEQUENCE [LARGE SCALE GENOMIC DNA]</scope>
    <source>
        <strain evidence="3 4">MSL 6dP</strain>
    </source>
</reference>
<dbReference type="AlphaFoldDB" id="A0A4R8H0S9"/>
<dbReference type="PANTHER" id="PTHR30401">
    <property type="entry name" value="TRNA 2-SELENOURIDINE SYNTHASE"/>
    <property type="match status" value="1"/>
</dbReference>
<evidence type="ECO:0000259" key="2">
    <source>
        <dbReference type="PROSITE" id="PS50206"/>
    </source>
</evidence>
<protein>
    <submittedName>
        <fullName evidence="3">tRNA 2-selenouridine synthase</fullName>
    </submittedName>
</protein>
<dbReference type="SMART" id="SM00450">
    <property type="entry name" value="RHOD"/>
    <property type="match status" value="1"/>
</dbReference>
<keyword evidence="4" id="KW-1185">Reference proteome</keyword>
<dbReference type="Pfam" id="PF26341">
    <property type="entry name" value="AAA_SelU"/>
    <property type="match status" value="1"/>
</dbReference>
<dbReference type="NCBIfam" id="NF008750">
    <property type="entry name" value="PRK11784.1-2"/>
    <property type="match status" value="1"/>
</dbReference>
<dbReference type="InterPro" id="IPR017582">
    <property type="entry name" value="SelU"/>
</dbReference>
<evidence type="ECO:0000313" key="3">
    <source>
        <dbReference type="EMBL" id="TDX53152.1"/>
    </source>
</evidence>
<proteinExistence type="predicted"/>
<dbReference type="RefSeq" id="WP_134114731.1">
    <property type="nucleotide sequence ID" value="NZ_SOEG01000003.1"/>
</dbReference>
<dbReference type="InterPro" id="IPR001763">
    <property type="entry name" value="Rhodanese-like_dom"/>
</dbReference>
<dbReference type="GO" id="GO:0043828">
    <property type="term" value="F:tRNA 2-selenouridine synthase activity"/>
    <property type="evidence" value="ECO:0007669"/>
    <property type="project" value="InterPro"/>
</dbReference>